<evidence type="ECO:0000313" key="2">
    <source>
        <dbReference type="Proteomes" id="UP001154282"/>
    </source>
</evidence>
<sequence>MGMMKVNSQKTEETFLNFWKLLLMRIRMCAVLCWKMLQKIIN</sequence>
<protein>
    <submittedName>
        <fullName evidence="1">Uncharacterized protein</fullName>
    </submittedName>
</protein>
<reference evidence="1" key="1">
    <citation type="submission" date="2022-08" db="EMBL/GenBank/DDBJ databases">
        <authorList>
            <person name="Gutierrez-Valencia J."/>
        </authorList>
    </citation>
    <scope>NUCLEOTIDE SEQUENCE</scope>
</reference>
<keyword evidence="2" id="KW-1185">Reference proteome</keyword>
<comment type="caution">
    <text evidence="1">The sequence shown here is derived from an EMBL/GenBank/DDBJ whole genome shotgun (WGS) entry which is preliminary data.</text>
</comment>
<evidence type="ECO:0000313" key="1">
    <source>
        <dbReference type="EMBL" id="CAI0381870.1"/>
    </source>
</evidence>
<dbReference type="EMBL" id="CAMGYJ010000002">
    <property type="protein sequence ID" value="CAI0381870.1"/>
    <property type="molecule type" value="Genomic_DNA"/>
</dbReference>
<dbReference type="Proteomes" id="UP001154282">
    <property type="component" value="Unassembled WGS sequence"/>
</dbReference>
<proteinExistence type="predicted"/>
<organism evidence="1 2">
    <name type="scientific">Linum tenue</name>
    <dbReference type="NCBI Taxonomy" id="586396"/>
    <lineage>
        <taxon>Eukaryota</taxon>
        <taxon>Viridiplantae</taxon>
        <taxon>Streptophyta</taxon>
        <taxon>Embryophyta</taxon>
        <taxon>Tracheophyta</taxon>
        <taxon>Spermatophyta</taxon>
        <taxon>Magnoliopsida</taxon>
        <taxon>eudicotyledons</taxon>
        <taxon>Gunneridae</taxon>
        <taxon>Pentapetalae</taxon>
        <taxon>rosids</taxon>
        <taxon>fabids</taxon>
        <taxon>Malpighiales</taxon>
        <taxon>Linaceae</taxon>
        <taxon>Linum</taxon>
    </lineage>
</organism>
<dbReference type="AlphaFoldDB" id="A0AAV0H9B2"/>
<gene>
    <name evidence="1" type="ORF">LITE_LOCUS3333</name>
</gene>
<accession>A0AAV0H9B2</accession>
<name>A0AAV0H9B2_9ROSI</name>